<evidence type="ECO:0000313" key="3">
    <source>
        <dbReference type="EMBL" id="KAB8212961.1"/>
    </source>
</evidence>
<dbReference type="AlphaFoldDB" id="A0A5N6E5W6"/>
<evidence type="ECO:0000256" key="2">
    <source>
        <dbReference type="SAM" id="SignalP"/>
    </source>
</evidence>
<reference evidence="3 4" key="1">
    <citation type="submission" date="2019-04" db="EMBL/GenBank/DDBJ databases">
        <title>Fungal friends and foes A comparative genomics study of 23 Aspergillus species from section Flavi.</title>
        <authorList>
            <consortium name="DOE Joint Genome Institute"/>
            <person name="Kjaerbolling I."/>
            <person name="Vesth T.C."/>
            <person name="Frisvad J.C."/>
            <person name="Nybo J.L."/>
            <person name="Theobald S."/>
            <person name="Kildgaard S."/>
            <person name="Petersen T.I."/>
            <person name="Kuo A."/>
            <person name="Sato A."/>
            <person name="Lyhne E.K."/>
            <person name="Kogle M.E."/>
            <person name="Wiebenga A."/>
            <person name="Kun R.S."/>
            <person name="Lubbers R.J."/>
            <person name="Makela M.R."/>
            <person name="Barry K."/>
            <person name="Chovatia M."/>
            <person name="Clum A."/>
            <person name="Daum C."/>
            <person name="Haridas S."/>
            <person name="He G."/>
            <person name="LaButti K."/>
            <person name="Lipzen A."/>
            <person name="Mondo S."/>
            <person name="Pangilinan J."/>
            <person name="Riley R."/>
            <person name="Salamov A."/>
            <person name="Simmons B.A."/>
            <person name="Magnuson J.K."/>
            <person name="Henrissat B."/>
            <person name="Mortensen U.H."/>
            <person name="Larsen T.O."/>
            <person name="De vries R.P."/>
            <person name="Grigoriev I.V."/>
            <person name="Machida M."/>
            <person name="Baker S.E."/>
            <person name="Andersen M.R."/>
        </authorList>
    </citation>
    <scope>NUCLEOTIDE SEQUENCE [LARGE SCALE GENOMIC DNA]</scope>
    <source>
        <strain evidence="3 4">CBS 126849</strain>
    </source>
</reference>
<feature type="chain" id="PRO_5024988143" evidence="2">
    <location>
        <begin position="23"/>
        <end position="87"/>
    </location>
</feature>
<accession>A0A5N6E5W6</accession>
<feature type="region of interest" description="Disordered" evidence="1">
    <location>
        <begin position="27"/>
        <end position="55"/>
    </location>
</feature>
<feature type="signal peptide" evidence="2">
    <location>
        <begin position="1"/>
        <end position="22"/>
    </location>
</feature>
<dbReference type="EMBL" id="ML733765">
    <property type="protein sequence ID" value="KAB8212961.1"/>
    <property type="molecule type" value="Genomic_DNA"/>
</dbReference>
<keyword evidence="2" id="KW-0732">Signal</keyword>
<keyword evidence="4" id="KW-1185">Reference proteome</keyword>
<protein>
    <submittedName>
        <fullName evidence="3">Uncharacterized protein</fullName>
    </submittedName>
</protein>
<organism evidence="3 4">
    <name type="scientific">Aspergillus novoparasiticus</name>
    <dbReference type="NCBI Taxonomy" id="986946"/>
    <lineage>
        <taxon>Eukaryota</taxon>
        <taxon>Fungi</taxon>
        <taxon>Dikarya</taxon>
        <taxon>Ascomycota</taxon>
        <taxon>Pezizomycotina</taxon>
        <taxon>Eurotiomycetes</taxon>
        <taxon>Eurotiomycetidae</taxon>
        <taxon>Eurotiales</taxon>
        <taxon>Aspergillaceae</taxon>
        <taxon>Aspergillus</taxon>
        <taxon>Aspergillus subgen. Circumdati</taxon>
    </lineage>
</organism>
<proteinExistence type="predicted"/>
<gene>
    <name evidence="3" type="ORF">BDV33DRAFT_210667</name>
</gene>
<dbReference type="Proteomes" id="UP000326799">
    <property type="component" value="Unassembled WGS sequence"/>
</dbReference>
<sequence>MKIASTITVCLLLAAVLSRAISFSSVENRHGSEGQGGGGSGSGGRSTSNLGIRLKMGRGHSPHTMEYFTARAILALLTLSVLAHQEG</sequence>
<name>A0A5N6E5W6_9EURO</name>
<feature type="compositionally biased region" description="Gly residues" evidence="1">
    <location>
        <begin position="33"/>
        <end position="44"/>
    </location>
</feature>
<evidence type="ECO:0000313" key="4">
    <source>
        <dbReference type="Proteomes" id="UP000326799"/>
    </source>
</evidence>
<evidence type="ECO:0000256" key="1">
    <source>
        <dbReference type="SAM" id="MobiDB-lite"/>
    </source>
</evidence>